<dbReference type="KEGG" id="bhf:C3V43_02065"/>
<dbReference type="RefSeq" id="WP_106068393.1">
    <property type="nucleotide sequence ID" value="NZ_CAUSQV010000028.1"/>
</dbReference>
<name>A0A2R3MP23_9BACE</name>
<gene>
    <name evidence="1" type="ORF">EV202_11925</name>
</gene>
<dbReference type="Proteomes" id="UP000295600">
    <property type="component" value="Unassembled WGS sequence"/>
</dbReference>
<evidence type="ECO:0000313" key="1">
    <source>
        <dbReference type="EMBL" id="TCO89742.1"/>
    </source>
</evidence>
<protein>
    <submittedName>
        <fullName evidence="1">Putative superfamily III holin-X</fullName>
    </submittedName>
</protein>
<sequence>MFADDQSFEKIQQLFVEFRKYLELQKEYTLLEITEKLSKLLSMLLLVILVIILCVVVLFYLSFTLVYAIAPLVGGLTISYAIVAGFHILLILLVVLFRRKLIINPTVKFIAGLFLEKSNK</sequence>
<dbReference type="Pfam" id="PF07332">
    <property type="entry name" value="Phage_holin_3_6"/>
    <property type="match status" value="1"/>
</dbReference>
<accession>A0A2R3MP23</accession>
<evidence type="ECO:0000313" key="2">
    <source>
        <dbReference type="Proteomes" id="UP000295600"/>
    </source>
</evidence>
<dbReference type="GeneID" id="94547243"/>
<dbReference type="EMBL" id="SLXB01000019">
    <property type="protein sequence ID" value="TCO89742.1"/>
    <property type="molecule type" value="Genomic_DNA"/>
</dbReference>
<dbReference type="InterPro" id="IPR009937">
    <property type="entry name" value="Phage_holin_3_6"/>
</dbReference>
<reference evidence="1 2" key="1">
    <citation type="submission" date="2019-03" db="EMBL/GenBank/DDBJ databases">
        <title>Genomic Encyclopedia of Type Strains, Phase IV (KMG-IV): sequencing the most valuable type-strain genomes for metagenomic binning, comparative biology and taxonomic classification.</title>
        <authorList>
            <person name="Goeker M."/>
        </authorList>
    </citation>
    <scope>NUCLEOTIDE SEQUENCE [LARGE SCALE GENOMIC DNA]</scope>
    <source>
        <strain evidence="1 2">DSM 23917</strain>
    </source>
</reference>
<organism evidence="1 2">
    <name type="scientific">Prevotella heparinolytica</name>
    <dbReference type="NCBI Taxonomy" id="28113"/>
    <lineage>
        <taxon>Bacteria</taxon>
        <taxon>Pseudomonadati</taxon>
        <taxon>Bacteroidota</taxon>
        <taxon>Bacteroidia</taxon>
        <taxon>Bacteroidales</taxon>
        <taxon>Bacteroidaceae</taxon>
        <taxon>Bacteroides</taxon>
    </lineage>
</organism>
<proteinExistence type="predicted"/>
<dbReference type="AlphaFoldDB" id="A0A2R3MP23"/>
<comment type="caution">
    <text evidence="1">The sequence shown here is derived from an EMBL/GenBank/DDBJ whole genome shotgun (WGS) entry which is preliminary data.</text>
</comment>